<dbReference type="Proteomes" id="UP000187406">
    <property type="component" value="Unassembled WGS sequence"/>
</dbReference>
<comment type="caution">
    <text evidence="1">The sequence shown here is derived from an EMBL/GenBank/DDBJ whole genome shotgun (WGS) entry which is preliminary data.</text>
</comment>
<reference evidence="2" key="1">
    <citation type="submission" date="2016-04" db="EMBL/GenBank/DDBJ databases">
        <title>Cephalotus genome sequencing.</title>
        <authorList>
            <person name="Fukushima K."/>
            <person name="Hasebe M."/>
            <person name="Fang X."/>
        </authorList>
    </citation>
    <scope>NUCLEOTIDE SEQUENCE [LARGE SCALE GENOMIC DNA]</scope>
    <source>
        <strain evidence="2">cv. St1</strain>
    </source>
</reference>
<dbReference type="EMBL" id="BDDD01004553">
    <property type="protein sequence ID" value="GAV87869.1"/>
    <property type="molecule type" value="Genomic_DNA"/>
</dbReference>
<dbReference type="AlphaFoldDB" id="A0A1Q3D5Y2"/>
<dbReference type="STRING" id="3775.A0A1Q3D5Y2"/>
<protein>
    <submittedName>
        <fullName evidence="1">Uncharacterized protein</fullName>
    </submittedName>
</protein>
<dbReference type="FunCoup" id="A0A1Q3D5Y2">
    <property type="interactions" value="236"/>
</dbReference>
<keyword evidence="2" id="KW-1185">Reference proteome</keyword>
<evidence type="ECO:0000313" key="2">
    <source>
        <dbReference type="Proteomes" id="UP000187406"/>
    </source>
</evidence>
<dbReference type="PANTHER" id="PTHR33735:SF10">
    <property type="entry name" value="EXPRESSED PROTEIN"/>
    <property type="match status" value="1"/>
</dbReference>
<name>A0A1Q3D5Y2_CEPFO</name>
<accession>A0A1Q3D5Y2</accession>
<proteinExistence type="predicted"/>
<dbReference type="PANTHER" id="PTHR33735">
    <property type="entry name" value="EXPRESSED PROTEIN"/>
    <property type="match status" value="1"/>
</dbReference>
<organism evidence="1 2">
    <name type="scientific">Cephalotus follicularis</name>
    <name type="common">Albany pitcher plant</name>
    <dbReference type="NCBI Taxonomy" id="3775"/>
    <lineage>
        <taxon>Eukaryota</taxon>
        <taxon>Viridiplantae</taxon>
        <taxon>Streptophyta</taxon>
        <taxon>Embryophyta</taxon>
        <taxon>Tracheophyta</taxon>
        <taxon>Spermatophyta</taxon>
        <taxon>Magnoliopsida</taxon>
        <taxon>eudicotyledons</taxon>
        <taxon>Gunneridae</taxon>
        <taxon>Pentapetalae</taxon>
        <taxon>rosids</taxon>
        <taxon>fabids</taxon>
        <taxon>Oxalidales</taxon>
        <taxon>Cephalotaceae</taxon>
        <taxon>Cephalotus</taxon>
    </lineage>
</organism>
<gene>
    <name evidence="1" type="ORF">CFOL_v3_31294</name>
</gene>
<dbReference type="OrthoDB" id="783687at2759"/>
<evidence type="ECO:0000313" key="1">
    <source>
        <dbReference type="EMBL" id="GAV87869.1"/>
    </source>
</evidence>
<dbReference type="InParanoid" id="A0A1Q3D5Y2"/>
<sequence length="211" mass="23760">MCTRGSHKLQSLVQLLSHRLSSSNINPGYNSKLGNISPINQGLRSFLYQSGTGRQVDTNMFKDDKDGKVRPPVTAPARHNIFRWTRWLLGSILTLLLPFWKEKWQKLRKIEGEAEMVVEEVRHVTEVVEKVATVAENVSMEVADALPEQGKLKKAALLVERVSNATAQEAHFANDIARKVHALEQDVDDLETLVEPIVDKIGEKETKGKRD</sequence>